<dbReference type="GO" id="GO:0003848">
    <property type="term" value="F:2-amino-4-hydroxy-6-hydroxymethyldihydropteridine diphosphokinase activity"/>
    <property type="evidence" value="ECO:0007669"/>
    <property type="project" value="UniProtKB-EC"/>
</dbReference>
<dbReference type="NCBIfam" id="TIGR00525">
    <property type="entry name" value="folB"/>
    <property type="match status" value="1"/>
</dbReference>
<feature type="domain" description="7,8-dihydro-6-hydroxymethylpterin-pyrophosphokinase" evidence="11">
    <location>
        <begin position="218"/>
        <end position="229"/>
    </location>
</feature>
<keyword evidence="6 12" id="KW-0418">Kinase</keyword>
<evidence type="ECO:0000256" key="8">
    <source>
        <dbReference type="ARBA" id="ARBA00022909"/>
    </source>
</evidence>
<comment type="similarity">
    <text evidence="9">Belongs to the DHNA family.</text>
</comment>
<dbReference type="NCBIfam" id="TIGR00526">
    <property type="entry name" value="folB_dom"/>
    <property type="match status" value="1"/>
</dbReference>
<feature type="region of interest" description="Disordered" evidence="10">
    <location>
        <begin position="250"/>
        <end position="313"/>
    </location>
</feature>
<dbReference type="InterPro" id="IPR006157">
    <property type="entry name" value="FolB_dom"/>
</dbReference>
<evidence type="ECO:0000256" key="1">
    <source>
        <dbReference type="ARBA" id="ARBA00000198"/>
    </source>
</evidence>
<comment type="similarity">
    <text evidence="3">In the N-terminal section; belongs to the DHNA family.</text>
</comment>
<dbReference type="InterPro" id="IPR000550">
    <property type="entry name" value="Hppk"/>
</dbReference>
<dbReference type="InterPro" id="IPR006156">
    <property type="entry name" value="Dihydroneopterin_aldolase"/>
</dbReference>
<dbReference type="EC" id="4.1.2.25" evidence="9"/>
<comment type="pathway">
    <text evidence="9">Cofactor biosynthesis; tetrahydrofolate biosynthesis; 2-amino-4-hydroxy-6-hydroxymethyl-7,8-dihydropteridine diphosphate from 7,8-dihydroneopterin triphosphate: step 3/4.</text>
</comment>
<proteinExistence type="inferred from homology"/>
<dbReference type="SUPFAM" id="SSF55083">
    <property type="entry name" value="6-hydroxymethyl-7,8-dihydropterin pyrophosphokinase, HPPK"/>
    <property type="match status" value="2"/>
</dbReference>
<keyword evidence="4 12" id="KW-0808">Transferase</keyword>
<keyword evidence="8 9" id="KW-0289">Folate biosynthesis</keyword>
<dbReference type="AlphaFoldDB" id="A0A6N9HBB8"/>
<dbReference type="CDD" id="cd00483">
    <property type="entry name" value="HPPK"/>
    <property type="match status" value="1"/>
</dbReference>
<evidence type="ECO:0000256" key="7">
    <source>
        <dbReference type="ARBA" id="ARBA00022840"/>
    </source>
</evidence>
<comment type="pathway">
    <text evidence="2">Cofactor biosynthesis; tetrahydrofolate biosynthesis; 2-amino-4-hydroxy-6-hydroxymethyl-7,8-dihydropteridine diphosphate from 7,8-dihydroneopterin triphosphate: step 4/4.</text>
</comment>
<dbReference type="Proteomes" id="UP000469215">
    <property type="component" value="Unassembled WGS sequence"/>
</dbReference>
<dbReference type="Gene3D" id="3.30.70.560">
    <property type="entry name" value="7,8-Dihydro-6-hydroxymethylpterin-pyrophosphokinase HPPK"/>
    <property type="match status" value="1"/>
</dbReference>
<keyword evidence="5" id="KW-0547">Nucleotide-binding</keyword>
<dbReference type="EMBL" id="WWEQ01000086">
    <property type="protein sequence ID" value="MYM20862.1"/>
    <property type="molecule type" value="Genomic_DNA"/>
</dbReference>
<organism evidence="12 13">
    <name type="scientific">Brevibacterium rongguiense</name>
    <dbReference type="NCBI Taxonomy" id="2695267"/>
    <lineage>
        <taxon>Bacteria</taxon>
        <taxon>Bacillati</taxon>
        <taxon>Actinomycetota</taxon>
        <taxon>Actinomycetes</taxon>
        <taxon>Micrococcales</taxon>
        <taxon>Brevibacteriaceae</taxon>
        <taxon>Brevibacterium</taxon>
    </lineage>
</organism>
<comment type="catalytic activity">
    <reaction evidence="9">
        <text>7,8-dihydroneopterin = 6-hydroxymethyl-7,8-dihydropterin + glycolaldehyde</text>
        <dbReference type="Rhea" id="RHEA:10540"/>
        <dbReference type="ChEBI" id="CHEBI:17001"/>
        <dbReference type="ChEBI" id="CHEBI:17071"/>
        <dbReference type="ChEBI" id="CHEBI:44841"/>
        <dbReference type="EC" id="4.1.2.25"/>
    </reaction>
</comment>
<protein>
    <recommendedName>
        <fullName evidence="9">Bifunctional folate synthesis protein</fullName>
    </recommendedName>
    <domain>
        <recommendedName>
            <fullName evidence="9">Dihydroneopterin aldolase</fullName>
            <shortName evidence="9">DHNA</shortName>
            <ecNumber evidence="9">4.1.2.25</ecNumber>
        </recommendedName>
        <alternativeName>
            <fullName evidence="9">7,8-dihydroneopterin aldolase</fullName>
        </alternativeName>
    </domain>
    <domain>
        <recommendedName>
            <fullName evidence="9">2-amino-4-hydroxy-6-hydroxymethyldihydropteridine pyrophosphokinase</fullName>
            <ecNumber evidence="9">2.7.6.3</ecNumber>
        </recommendedName>
        <alternativeName>
            <fullName evidence="9">6-hydroxymethyl-7,8-dihydropterin pyrophosphokinase</fullName>
            <shortName evidence="9">PPPK</shortName>
        </alternativeName>
        <alternativeName>
            <fullName evidence="9">7,8-dihydro-6-hydroxymethylpterin pyrophosphokinase</fullName>
            <shortName evidence="9">HPPK</shortName>
        </alternativeName>
    </domain>
</protein>
<evidence type="ECO:0000313" key="13">
    <source>
        <dbReference type="Proteomes" id="UP000469215"/>
    </source>
</evidence>
<evidence type="ECO:0000256" key="5">
    <source>
        <dbReference type="ARBA" id="ARBA00022741"/>
    </source>
</evidence>
<gene>
    <name evidence="12" type="primary">folK</name>
    <name evidence="12" type="ORF">GSY69_13065</name>
</gene>
<dbReference type="GO" id="GO:0004150">
    <property type="term" value="F:dihydroneopterin aldolase activity"/>
    <property type="evidence" value="ECO:0007669"/>
    <property type="project" value="UniProtKB-UniRule"/>
</dbReference>
<dbReference type="Pfam" id="PF02152">
    <property type="entry name" value="FolB"/>
    <property type="match status" value="1"/>
</dbReference>
<evidence type="ECO:0000256" key="2">
    <source>
        <dbReference type="ARBA" id="ARBA00005051"/>
    </source>
</evidence>
<feature type="compositionally biased region" description="Low complexity" evidence="10">
    <location>
        <begin position="303"/>
        <end position="313"/>
    </location>
</feature>
<dbReference type="Pfam" id="PF01288">
    <property type="entry name" value="HPPK"/>
    <property type="match status" value="1"/>
</dbReference>
<dbReference type="PROSITE" id="PS00794">
    <property type="entry name" value="HPPK"/>
    <property type="match status" value="1"/>
</dbReference>
<evidence type="ECO:0000256" key="4">
    <source>
        <dbReference type="ARBA" id="ARBA00022679"/>
    </source>
</evidence>
<keyword evidence="7" id="KW-0067">ATP-binding</keyword>
<dbReference type="EC" id="2.7.6.3" evidence="9"/>
<dbReference type="GO" id="GO:0046656">
    <property type="term" value="P:folic acid biosynthetic process"/>
    <property type="evidence" value="ECO:0007669"/>
    <property type="project" value="UniProtKB-UniRule"/>
</dbReference>
<dbReference type="GO" id="GO:0005524">
    <property type="term" value="F:ATP binding"/>
    <property type="evidence" value="ECO:0007669"/>
    <property type="project" value="UniProtKB-KW"/>
</dbReference>
<comment type="catalytic activity">
    <reaction evidence="1">
        <text>6-hydroxymethyl-7,8-dihydropterin + ATP = (7,8-dihydropterin-6-yl)methyl diphosphate + AMP + H(+)</text>
        <dbReference type="Rhea" id="RHEA:11412"/>
        <dbReference type="ChEBI" id="CHEBI:15378"/>
        <dbReference type="ChEBI" id="CHEBI:30616"/>
        <dbReference type="ChEBI" id="CHEBI:44841"/>
        <dbReference type="ChEBI" id="CHEBI:72950"/>
        <dbReference type="ChEBI" id="CHEBI:456215"/>
        <dbReference type="EC" id="2.7.6.3"/>
    </reaction>
</comment>
<evidence type="ECO:0000259" key="11">
    <source>
        <dbReference type="PROSITE" id="PS00794"/>
    </source>
</evidence>
<dbReference type="SMART" id="SM00905">
    <property type="entry name" value="FolB"/>
    <property type="match status" value="1"/>
</dbReference>
<evidence type="ECO:0000256" key="3">
    <source>
        <dbReference type="ARBA" id="ARBA00009640"/>
    </source>
</evidence>
<comment type="caution">
    <text evidence="12">The sequence shown here is derived from an EMBL/GenBank/DDBJ whole genome shotgun (WGS) entry which is preliminary data.</text>
</comment>
<keyword evidence="9" id="KW-0456">Lyase</keyword>
<dbReference type="InterPro" id="IPR035907">
    <property type="entry name" value="Hppk_sf"/>
</dbReference>
<dbReference type="GO" id="GO:0046654">
    <property type="term" value="P:tetrahydrofolate biosynthetic process"/>
    <property type="evidence" value="ECO:0007669"/>
    <property type="project" value="UniProtKB-UniRule"/>
</dbReference>
<dbReference type="PANTHER" id="PTHR43071:SF1">
    <property type="entry name" value="2-AMINO-4-HYDROXY-6-HYDROXYMETHYLDIHYDROPTERIDINE PYROPHOSPHOKINASE"/>
    <property type="match status" value="1"/>
</dbReference>
<dbReference type="RefSeq" id="WP_160954270.1">
    <property type="nucleotide sequence ID" value="NZ_WWEQ01000086.1"/>
</dbReference>
<sequence length="390" mass="39868">MSEGIRLTGLRVRGRHGVFDFEKRDGQDFLVDLHVRADTSAAQRSDDLADTVDYGALAERAAAIVAGPPFDLIEALAAAIAEDLLAECDDVEVTVHKPQAPIERAFADVSVTVRRRRAAGAASCASAADRPGAAVLSLGSNVGDPAGAIEAALTALDRHPRLHVLARSGLYATAPQGGVEQPDFVNTAALVAAEMPARELLRVCQGIELALGRTREVRWGPRTLDIDLVRFTPEAPAPTAARARGLVPEAPAPAPAAAGPAGASADLADPGHAAGRADGSMSGPISGSMAESIDVDGPGSHNATATSAAATPAVDAGVDAPEAELASADPELLLPHPRAHDRAFVLVPWLELRPHAALAVPGRGEVPAAVLASELAGQGVRRLPDGEAGA</sequence>
<dbReference type="PANTHER" id="PTHR43071">
    <property type="entry name" value="2-AMINO-4-HYDROXY-6-HYDROXYMETHYLDIHYDROPTERIDINE PYROPHOSPHOKINASE"/>
    <property type="match status" value="1"/>
</dbReference>
<evidence type="ECO:0000256" key="10">
    <source>
        <dbReference type="SAM" id="MobiDB-lite"/>
    </source>
</evidence>
<evidence type="ECO:0000256" key="6">
    <source>
        <dbReference type="ARBA" id="ARBA00022777"/>
    </source>
</evidence>
<name>A0A6N9HBB8_9MICO</name>
<dbReference type="SUPFAM" id="SSF55620">
    <property type="entry name" value="Tetrahydrobiopterin biosynthesis enzymes-like"/>
    <property type="match status" value="1"/>
</dbReference>
<reference evidence="12 13" key="1">
    <citation type="submission" date="2020-01" db="EMBL/GenBank/DDBJ databases">
        <authorList>
            <person name="Deng T."/>
        </authorList>
    </citation>
    <scope>NUCLEOTIDE SEQUENCE [LARGE SCALE GENOMIC DNA]</scope>
    <source>
        <strain evidence="12 13">5221</strain>
    </source>
</reference>
<evidence type="ECO:0000256" key="9">
    <source>
        <dbReference type="RuleBase" id="RU362079"/>
    </source>
</evidence>
<evidence type="ECO:0000313" key="12">
    <source>
        <dbReference type="EMBL" id="MYM20862.1"/>
    </source>
</evidence>
<dbReference type="Gene3D" id="3.30.1130.10">
    <property type="match status" value="1"/>
</dbReference>
<dbReference type="GO" id="GO:0016301">
    <property type="term" value="F:kinase activity"/>
    <property type="evidence" value="ECO:0007669"/>
    <property type="project" value="UniProtKB-KW"/>
</dbReference>
<accession>A0A6N9HBB8</accession>
<dbReference type="InterPro" id="IPR043133">
    <property type="entry name" value="GTP-CH-I_C/QueF"/>
</dbReference>
<comment type="function">
    <text evidence="9">Catalyzes the conversion of 7,8-dihydroneopterin to 6-hydroxymethyl-7,8-dihydropterin.</text>
</comment>
<keyword evidence="13" id="KW-1185">Reference proteome</keyword>
<dbReference type="UniPathway" id="UPA00077">
    <property type="reaction ID" value="UER00154"/>
</dbReference>
<dbReference type="NCBIfam" id="TIGR01498">
    <property type="entry name" value="folK"/>
    <property type="match status" value="1"/>
</dbReference>
<feature type="compositionally biased region" description="Low complexity" evidence="10">
    <location>
        <begin position="255"/>
        <end position="271"/>
    </location>
</feature>